<feature type="region of interest" description="Disordered" evidence="5">
    <location>
        <begin position="1569"/>
        <end position="1596"/>
    </location>
</feature>
<comment type="caution">
    <text evidence="7">The sequence shown here is derived from an EMBL/GenBank/DDBJ whole genome shotgun (WGS) entry which is preliminary data.</text>
</comment>
<name>A0ABR2YYG3_9CHLO</name>
<keyword evidence="8" id="KW-1185">Reference proteome</keyword>
<dbReference type="InterPro" id="IPR013244">
    <property type="entry name" value="Sec39_domain"/>
</dbReference>
<dbReference type="PANTHER" id="PTHR15922:SF2">
    <property type="entry name" value="NBAS SUBUNIT OF NRZ TETHERING COMPLEX"/>
    <property type="match status" value="1"/>
</dbReference>
<proteinExistence type="predicted"/>
<evidence type="ECO:0000256" key="2">
    <source>
        <dbReference type="ARBA" id="ARBA00022448"/>
    </source>
</evidence>
<comment type="subcellular location">
    <subcellularLocation>
        <location evidence="1">Endoplasmic reticulum</location>
    </subcellularLocation>
</comment>
<evidence type="ECO:0000313" key="7">
    <source>
        <dbReference type="EMBL" id="KAK9916721.1"/>
    </source>
</evidence>
<dbReference type="Proteomes" id="UP001491310">
    <property type="component" value="Unassembled WGS sequence"/>
</dbReference>
<reference evidence="7 8" key="1">
    <citation type="journal article" date="2024" name="Nat. Commun.">
        <title>Phylogenomics reveals the evolutionary origins of lichenization in chlorophyte algae.</title>
        <authorList>
            <person name="Puginier C."/>
            <person name="Libourel C."/>
            <person name="Otte J."/>
            <person name="Skaloud P."/>
            <person name="Haon M."/>
            <person name="Grisel S."/>
            <person name="Petersen M."/>
            <person name="Berrin J.G."/>
            <person name="Delaux P.M."/>
            <person name="Dal Grande F."/>
            <person name="Keller J."/>
        </authorList>
    </citation>
    <scope>NUCLEOTIDE SEQUENCE [LARGE SCALE GENOMIC DNA]</scope>
    <source>
        <strain evidence="7 8">SAG 216-7</strain>
    </source>
</reference>
<evidence type="ECO:0000313" key="8">
    <source>
        <dbReference type="Proteomes" id="UP001491310"/>
    </source>
</evidence>
<dbReference type="SUPFAM" id="SSF69322">
    <property type="entry name" value="Tricorn protease domain 2"/>
    <property type="match status" value="1"/>
</dbReference>
<keyword evidence="3" id="KW-0256">Endoplasmic reticulum</keyword>
<gene>
    <name evidence="7" type="ORF">WJX75_006244</name>
</gene>
<protein>
    <recommendedName>
        <fullName evidence="6">Sec39 domain-containing protein</fullName>
    </recommendedName>
</protein>
<evidence type="ECO:0000259" key="6">
    <source>
        <dbReference type="Pfam" id="PF08314"/>
    </source>
</evidence>
<keyword evidence="2" id="KW-0813">Transport</keyword>
<evidence type="ECO:0000256" key="3">
    <source>
        <dbReference type="ARBA" id="ARBA00022824"/>
    </source>
</evidence>
<accession>A0ABR2YYG3</accession>
<evidence type="ECO:0000256" key="5">
    <source>
        <dbReference type="SAM" id="MobiDB-lite"/>
    </source>
</evidence>
<keyword evidence="4" id="KW-0653">Protein transport</keyword>
<feature type="domain" description="Sec39" evidence="6">
    <location>
        <begin position="662"/>
        <end position="876"/>
    </location>
</feature>
<feature type="region of interest" description="Disordered" evidence="5">
    <location>
        <begin position="189"/>
        <end position="208"/>
    </location>
</feature>
<sequence length="1849" mass="197278">MVPDKKPMYFQKSVVYSGGSDDVDRTSISALRGDLALSPNNASLAVISRHGKACHILHLSAAACVEQHSICELGEHASTQQTCPLCTWSSNGRTLAVTIENGQILLGDRDGREQSVVKHSHWQHSRIVSLFSTSNDVLLVLCEDGSLWAVSLLDSSILAMLSDKGQTGFPSCSAYDAATGILFIASRGSRSEGAPFDSSKGSQGLQKRPYPGCATPKWAQSPRQAVMWSSSHMAVLGSDGILSVVDIRTLDACLQISGCSRDAVLAAAGPGAGAGPAPANIYMLSEHCDESGAGTPDGSRGWQVEALIERSAEEQLEELISAQDWPAAIKVAQEHSLSADPVHKARFSSREHIERLHTFLDLHGGAFDPRGYGEFQECTLKEAAMAFAASGSAAAVKKMLQRHTYTLMPHVLEILSCFPETLPPKSYADILPKAAREDGLEPPQLLREADWVESAEMCRDLQESGEYGMLISTEHMARTFIGWRPPTAHQVGQWFTQRALEVDTRSGQLTWSGALLRLCSRADALQGVKDMQEAVSSLREIAQPGEEGGDGWAIGLDAWASLDMAQRLRLLAAGDLPMEHQRAQLAKLLERVQPTQRQQLLVNLLEHLAPLRLQWCADFLRQEAQQPQVFRGGGGIAQAAVLGAYACQDSEDEGAPEVLQHKEELDQVLSLVGAAKLLRDLGCPMTLAQLRDCDAAGQIRITQTLLARLSRSQPPLTDQRWTELWRQLRDLRQGAFSQLPPEDLLADFCAALLRCAKWRLAQKYLAGTASVALDPGRAEDLVLACAKEYFFSADSLHSPEVAQAQACLDVLPSSVAAAAERSFIKGVLRLQDFGVQIPPLQCCQVGDRMELLQMALDARPGAHADGGRLALLAELLGVAERHSELLLRRARAALDAGDLAAAREHAANLAAQGYVPAWDVAAQVIKLREHQGRQDDSEDMQTLLAFCLAHCPDDQVQVHLDRWKDLRQPEAPLSSMEDVRALLQRTVRSTGHVTNGILPDVGDAVLALSCMLALGPSADPNDTELLQGLSFAASRSVLLLRMFASSLQALSPESFPLDDIGGALTTAQELLHIDPWDACGRSAALDPGRLSGRARAARQRGLEARSRLTAAADERALRSLLPASAVPLFTAGASSEAADLRQAALLQVVTTAAAEGPGAAARQHLQQALMLAERYRLSAWLLQMRYTETLLLGTHPPTDINEAVEAVKDDLLKEPREAIRALATHVWPHAGAATHWQLSLLLSLLEDCLTALGGSQGKQQLPAAKEFVQRCSRIAPEMNAKLLLAPMLAAAVAGIDTSFSPQIITTVLNATSTGELTECNGEAAPKMAPQERPRGAEKPPLKRMLFAADDTADSGQQLIVQDGITLLDAVVASAEKDKTPEARHPPQAEMQEVRTLLEELRRVAGALSLLAHLRDQAGLTDAQLQVGLRQEVWQALLGFVLDAEQADSAALPPVLALVGAIAPNAAGSSRWHGWQPEGDSSAQLGQMLLLSRTQACLAADLPGMSIRAGDVAGLQAAEALFTRLLGCAHSQQQLLTLMKLLRHVWDSGFVFNPKNQVGRGLQHGDVSMRGASENGNVHHATAGSNHRQQSHSAEAASQGLGQAEAVPLHGCWAALLKHMLQDGSSVLVASVLRTVEDAAARQPFLITPAEAHTLTEAASCAGNDVAVTLGLLLPYPEVQAAAGARLHSSQHLSEAPGDSLIAVLLSRRLWPSMAHTPAYPRLSGALLKRTPHLTGEGAGAGGETGPAAAAALAPSAAASLAESGQHAAAAAIAASHLGVHPALSTLGGGLSMLGPYLRGAARAVEAAAPAQGPVNDAEDVSVPHAIEQVWGMLSGQCDRALSRLRQDAP</sequence>
<evidence type="ECO:0000256" key="4">
    <source>
        <dbReference type="ARBA" id="ARBA00022927"/>
    </source>
</evidence>
<organism evidence="7 8">
    <name type="scientific">Coccomyxa subellipsoidea</name>
    <dbReference type="NCBI Taxonomy" id="248742"/>
    <lineage>
        <taxon>Eukaryota</taxon>
        <taxon>Viridiplantae</taxon>
        <taxon>Chlorophyta</taxon>
        <taxon>core chlorophytes</taxon>
        <taxon>Trebouxiophyceae</taxon>
        <taxon>Trebouxiophyceae incertae sedis</taxon>
        <taxon>Coccomyxaceae</taxon>
        <taxon>Coccomyxa</taxon>
    </lineage>
</organism>
<dbReference type="EMBL" id="JALJOT010000003">
    <property type="protein sequence ID" value="KAK9916721.1"/>
    <property type="molecule type" value="Genomic_DNA"/>
</dbReference>
<feature type="compositionally biased region" description="Polar residues" evidence="5">
    <location>
        <begin position="1582"/>
        <end position="1592"/>
    </location>
</feature>
<evidence type="ECO:0000256" key="1">
    <source>
        <dbReference type="ARBA" id="ARBA00004240"/>
    </source>
</evidence>
<dbReference type="PANTHER" id="PTHR15922">
    <property type="entry name" value="NEUROBLASTOMA-AMPLIFIED SEQUENCE"/>
    <property type="match status" value="1"/>
</dbReference>
<dbReference type="Pfam" id="PF08314">
    <property type="entry name" value="Sec39"/>
    <property type="match status" value="1"/>
</dbReference>